<feature type="binding site" evidence="7">
    <location>
        <position position="16"/>
    </location>
    <ligand>
        <name>ATP</name>
        <dbReference type="ChEBI" id="CHEBI:30616"/>
    </ligand>
</feature>
<evidence type="ECO:0000256" key="1">
    <source>
        <dbReference type="ARBA" id="ARBA00022517"/>
    </source>
</evidence>
<keyword evidence="4 7" id="KW-0547">Nucleotide-binding</keyword>
<keyword evidence="5 7" id="KW-0418">Kinase</keyword>
<keyword evidence="1 7" id="KW-0690">Ribosome biogenesis</keyword>
<evidence type="ECO:0000256" key="7">
    <source>
        <dbReference type="HAMAP-Rule" id="MF_00039"/>
    </source>
</evidence>
<reference evidence="8 9" key="1">
    <citation type="journal article" date="2016" name="Sci. Rep.">
        <title>Metabolic traits of an uncultured archaeal lineage -MSBL1- from brine pools of the Red Sea.</title>
        <authorList>
            <person name="Mwirichia R."/>
            <person name="Alam I."/>
            <person name="Rashid M."/>
            <person name="Vinu M."/>
            <person name="Ba-Alawi W."/>
            <person name="Anthony Kamau A."/>
            <person name="Kamanda Ngugi D."/>
            <person name="Goker M."/>
            <person name="Klenk H.P."/>
            <person name="Bajic V."/>
            <person name="Stingl U."/>
        </authorList>
    </citation>
    <scope>NUCLEOTIDE SEQUENCE [LARGE SCALE GENOMIC DNA]</scope>
    <source>
        <strain evidence="8">SCGC-AAA261O19</strain>
    </source>
</reference>
<comment type="subunit">
    <text evidence="7">Interacts with uS11. Not a structural component of 40S pre-ribosomes, but transiently interacts with them by binding to uS11.</text>
</comment>
<feature type="binding site" evidence="7">
    <location>
        <position position="150"/>
    </location>
    <ligand>
        <name>ATP</name>
        <dbReference type="ChEBI" id="CHEBI:30616"/>
    </ligand>
</feature>
<sequence>MPERQIIAVTGTPGVGKSSFTRELAKKLNAKLLDLNKVIEESKIYSSDENGTKVTATEDLRKEFKQVISGESQDIVVDGLLSHLLAPNQVTHVVVLRTNPEVLRERLSSREYHNEKLEDNLEAEALGVILSEAIGIHGVEKIYEIDTTDKPTSESVKLFEKALKDELPLEPGDIDWLEEFF</sequence>
<evidence type="ECO:0000256" key="6">
    <source>
        <dbReference type="ARBA" id="ARBA00022840"/>
    </source>
</evidence>
<accession>A0A133VEM9</accession>
<comment type="similarity">
    <text evidence="7">Belongs to the adenylate kinase family. AK6 subfamily.</text>
</comment>
<evidence type="ECO:0000256" key="4">
    <source>
        <dbReference type="ARBA" id="ARBA00022741"/>
    </source>
</evidence>
<feature type="binding site" evidence="7">
    <location>
        <position position="110"/>
    </location>
    <ligand>
        <name>ATP</name>
        <dbReference type="ChEBI" id="CHEBI:30616"/>
    </ligand>
</feature>
<organism evidence="8 9">
    <name type="scientific">candidate division MSBL1 archaeon SCGC-AAA261O19</name>
    <dbReference type="NCBI Taxonomy" id="1698277"/>
    <lineage>
        <taxon>Archaea</taxon>
        <taxon>Methanobacteriati</taxon>
        <taxon>Methanobacteriota</taxon>
        <taxon>candidate division MSBL1</taxon>
    </lineage>
</organism>
<evidence type="ECO:0000313" key="9">
    <source>
        <dbReference type="Proteomes" id="UP000070076"/>
    </source>
</evidence>
<evidence type="ECO:0000313" key="8">
    <source>
        <dbReference type="EMBL" id="KXB04902.1"/>
    </source>
</evidence>
<evidence type="ECO:0000256" key="2">
    <source>
        <dbReference type="ARBA" id="ARBA00022552"/>
    </source>
</evidence>
<feature type="binding site" evidence="7">
    <location>
        <position position="18"/>
    </location>
    <ligand>
        <name>ATP</name>
        <dbReference type="ChEBI" id="CHEBI:30616"/>
    </ligand>
</feature>
<dbReference type="PANTHER" id="PTHR12595:SF0">
    <property type="entry name" value="ADENYLATE KINASE ISOENZYME 6"/>
    <property type="match status" value="1"/>
</dbReference>
<dbReference type="GO" id="GO:0004017">
    <property type="term" value="F:AMP kinase activity"/>
    <property type="evidence" value="ECO:0007669"/>
    <property type="project" value="UniProtKB-UniRule"/>
</dbReference>
<comment type="caution">
    <text evidence="8">The sequence shown here is derived from an EMBL/GenBank/DDBJ whole genome shotgun (WGS) entry which is preliminary data.</text>
</comment>
<feature type="binding site" evidence="7">
    <location>
        <position position="17"/>
    </location>
    <ligand>
        <name>ATP</name>
        <dbReference type="ChEBI" id="CHEBI:30616"/>
    </ligand>
</feature>
<evidence type="ECO:0000256" key="3">
    <source>
        <dbReference type="ARBA" id="ARBA00022679"/>
    </source>
</evidence>
<gene>
    <name evidence="8" type="ORF">AKJ48_01030</name>
</gene>
<dbReference type="SUPFAM" id="SSF52540">
    <property type="entry name" value="P-loop containing nucleoside triphosphate hydrolases"/>
    <property type="match status" value="1"/>
</dbReference>
<evidence type="ECO:0000256" key="5">
    <source>
        <dbReference type="ARBA" id="ARBA00022777"/>
    </source>
</evidence>
<name>A0A133VEM9_9EURY</name>
<comment type="function">
    <text evidence="7">Broad-specificity nucleoside monophosphate (NMP) kinase that catalyzes the reversible transfer of the terminal phosphate group between nucleoside triphosphates and monophosphates. Has also ATPase activity. Involved in the late maturation steps of the 30S ribosomal particles, specifically 16S rRNA maturation. While NMP activity is not required for ribosome maturation, ATPase activity is. Associates transiently with small ribosomal subunit protein uS11. ATP hydrolysis breaks the interaction with uS11. May temporarily remove uS11 from the ribosome to enable a conformational change of the ribosomal RNA that is needed for the final maturation step of the small ribosomal subunit.</text>
</comment>
<dbReference type="EMBL" id="LHYB01000007">
    <property type="protein sequence ID" value="KXB04902.1"/>
    <property type="molecule type" value="Genomic_DNA"/>
</dbReference>
<dbReference type="AlphaFoldDB" id="A0A133VEM9"/>
<feature type="region of interest" description="LID" evidence="7">
    <location>
        <begin position="109"/>
        <end position="119"/>
    </location>
</feature>
<feature type="binding site" evidence="7">
    <location>
        <position position="19"/>
    </location>
    <ligand>
        <name>ATP</name>
        <dbReference type="ChEBI" id="CHEBI:30616"/>
    </ligand>
</feature>
<dbReference type="EC" id="2.7.4.3" evidence="7"/>
<keyword evidence="3 7" id="KW-0808">Transferase</keyword>
<dbReference type="GO" id="GO:0042274">
    <property type="term" value="P:ribosomal small subunit biogenesis"/>
    <property type="evidence" value="ECO:0007669"/>
    <property type="project" value="UniProtKB-UniRule"/>
</dbReference>
<dbReference type="Gene3D" id="3.40.50.300">
    <property type="entry name" value="P-loop containing nucleotide triphosphate hydrolases"/>
    <property type="match status" value="1"/>
</dbReference>
<keyword evidence="6 7" id="KW-0067">ATP-binding</keyword>
<proteinExistence type="inferred from homology"/>
<comment type="catalytic activity">
    <reaction evidence="7">
        <text>AMP + ATP = 2 ADP</text>
        <dbReference type="Rhea" id="RHEA:12973"/>
        <dbReference type="ChEBI" id="CHEBI:30616"/>
        <dbReference type="ChEBI" id="CHEBI:456215"/>
        <dbReference type="ChEBI" id="CHEBI:456216"/>
        <dbReference type="EC" id="2.7.4.3"/>
    </reaction>
</comment>
<keyword evidence="2 7" id="KW-0698">rRNA processing</keyword>
<dbReference type="PANTHER" id="PTHR12595">
    <property type="entry name" value="POS9-ACTIVATING FACTOR FAP7-RELATED"/>
    <property type="match status" value="1"/>
</dbReference>
<dbReference type="HAMAP" id="MF_00039">
    <property type="entry name" value="Adenylate_kinase_AK6"/>
    <property type="match status" value="1"/>
</dbReference>
<dbReference type="Pfam" id="PF13238">
    <property type="entry name" value="AAA_18"/>
    <property type="match status" value="1"/>
</dbReference>
<comment type="catalytic activity">
    <reaction evidence="7">
        <text>ATP + H2O = ADP + phosphate + H(+)</text>
        <dbReference type="Rhea" id="RHEA:13065"/>
        <dbReference type="ChEBI" id="CHEBI:15377"/>
        <dbReference type="ChEBI" id="CHEBI:15378"/>
        <dbReference type="ChEBI" id="CHEBI:30616"/>
        <dbReference type="ChEBI" id="CHEBI:43474"/>
        <dbReference type="ChEBI" id="CHEBI:456216"/>
    </reaction>
</comment>
<dbReference type="InterPro" id="IPR020618">
    <property type="entry name" value="Adenyl_kinase_AK6"/>
</dbReference>
<keyword evidence="9" id="KW-1185">Reference proteome</keyword>
<comment type="caution">
    <text evidence="7">Lacks conserved residue(s) required for the propagation of feature annotation.</text>
</comment>
<dbReference type="GO" id="GO:0005524">
    <property type="term" value="F:ATP binding"/>
    <property type="evidence" value="ECO:0007669"/>
    <property type="project" value="UniProtKB-UniRule"/>
</dbReference>
<dbReference type="GO" id="GO:0006364">
    <property type="term" value="P:rRNA processing"/>
    <property type="evidence" value="ECO:0007669"/>
    <property type="project" value="UniProtKB-KW"/>
</dbReference>
<dbReference type="Proteomes" id="UP000070076">
    <property type="component" value="Unassembled WGS sequence"/>
</dbReference>
<protein>
    <recommendedName>
        <fullName evidence="7">Putative adenylate kinase</fullName>
        <shortName evidence="7">AK</shortName>
        <ecNumber evidence="7">2.7.4.3</ecNumber>
    </recommendedName>
    <alternativeName>
        <fullName evidence="7">ATP-AMP transphosphorylase</fullName>
    </alternativeName>
</protein>
<feature type="binding site" evidence="7">
    <location>
        <position position="14"/>
    </location>
    <ligand>
        <name>ATP</name>
        <dbReference type="ChEBI" id="CHEBI:30616"/>
    </ligand>
</feature>
<dbReference type="InterPro" id="IPR027417">
    <property type="entry name" value="P-loop_NTPase"/>
</dbReference>
<dbReference type="GO" id="GO:0016887">
    <property type="term" value="F:ATP hydrolysis activity"/>
    <property type="evidence" value="ECO:0007669"/>
    <property type="project" value="InterPro"/>
</dbReference>